<evidence type="ECO:0000256" key="4">
    <source>
        <dbReference type="ARBA" id="ARBA00022741"/>
    </source>
</evidence>
<reference evidence="9 10" key="1">
    <citation type="submission" date="2018-08" db="EMBL/GenBank/DDBJ databases">
        <title>A genome reference for cultivated species of the human gut microbiota.</title>
        <authorList>
            <person name="Zou Y."/>
            <person name="Xue W."/>
            <person name="Luo G."/>
        </authorList>
    </citation>
    <scope>NUCLEOTIDE SEQUENCE [LARGE SCALE GENOMIC DNA]</scope>
    <source>
        <strain evidence="9 10">AF28-26</strain>
    </source>
</reference>
<dbReference type="GO" id="GO:0009089">
    <property type="term" value="P:lysine biosynthetic process via diaminopimelate"/>
    <property type="evidence" value="ECO:0007669"/>
    <property type="project" value="TreeGrafter"/>
</dbReference>
<keyword evidence="4" id="KW-0547">Nucleotide-binding</keyword>
<evidence type="ECO:0000313" key="10">
    <source>
        <dbReference type="Proteomes" id="UP000284751"/>
    </source>
</evidence>
<dbReference type="GO" id="GO:0004072">
    <property type="term" value="F:aspartate kinase activity"/>
    <property type="evidence" value="ECO:0007669"/>
    <property type="project" value="UniProtKB-EC"/>
</dbReference>
<evidence type="ECO:0000313" key="9">
    <source>
        <dbReference type="EMBL" id="RGQ44169.1"/>
    </source>
</evidence>
<dbReference type="Gene3D" id="3.30.70.260">
    <property type="match status" value="2"/>
</dbReference>
<dbReference type="GO" id="GO:0005829">
    <property type="term" value="C:cytosol"/>
    <property type="evidence" value="ECO:0007669"/>
    <property type="project" value="TreeGrafter"/>
</dbReference>
<comment type="catalytic activity">
    <reaction evidence="7">
        <text>L-aspartate + ATP = 4-phospho-L-aspartate + ADP</text>
        <dbReference type="Rhea" id="RHEA:23776"/>
        <dbReference type="ChEBI" id="CHEBI:29991"/>
        <dbReference type="ChEBI" id="CHEBI:30616"/>
        <dbReference type="ChEBI" id="CHEBI:57535"/>
        <dbReference type="ChEBI" id="CHEBI:456216"/>
        <dbReference type="EC" id="2.7.2.4"/>
    </reaction>
</comment>
<sequence length="154" mass="16519">MSQRATITTTDGITLITMPNVPADIDFVARIFENIASLEINVDMISLTPPQGSNIDLSFTISDDDLGKLLAYNAERRSKGESSIQPVVSSGNCQISVCDKAMETTPGMAAKVFRAAAKASADIRIITTSEVQITLLVTQADFDAVYEEIKSTLA</sequence>
<dbReference type="SUPFAM" id="SSF55021">
    <property type="entry name" value="ACT-like"/>
    <property type="match status" value="2"/>
</dbReference>
<evidence type="ECO:0000256" key="7">
    <source>
        <dbReference type="ARBA" id="ARBA00047872"/>
    </source>
</evidence>
<dbReference type="GO" id="GO:0009090">
    <property type="term" value="P:homoserine biosynthetic process"/>
    <property type="evidence" value="ECO:0007669"/>
    <property type="project" value="TreeGrafter"/>
</dbReference>
<gene>
    <name evidence="9" type="ORF">DWY99_01795</name>
</gene>
<comment type="similarity">
    <text evidence="1">Belongs to the aspartokinase family.</text>
</comment>
<protein>
    <recommendedName>
        <fullName evidence="2">aspartate kinase</fullName>
        <ecNumber evidence="2">2.7.2.4</ecNumber>
    </recommendedName>
</protein>
<dbReference type="InterPro" id="IPR045865">
    <property type="entry name" value="ACT-like_dom_sf"/>
</dbReference>
<accession>A0A412B0J4</accession>
<evidence type="ECO:0000259" key="8">
    <source>
        <dbReference type="Pfam" id="PF22468"/>
    </source>
</evidence>
<feature type="domain" description="Aspartokinase ACT" evidence="8">
    <location>
        <begin position="95"/>
        <end position="150"/>
    </location>
</feature>
<name>A0A412B0J4_9FIRM</name>
<evidence type="ECO:0000256" key="1">
    <source>
        <dbReference type="ARBA" id="ARBA00010122"/>
    </source>
</evidence>
<dbReference type="GO" id="GO:0005524">
    <property type="term" value="F:ATP binding"/>
    <property type="evidence" value="ECO:0007669"/>
    <property type="project" value="UniProtKB-KW"/>
</dbReference>
<dbReference type="Pfam" id="PF22468">
    <property type="entry name" value="ACT_9"/>
    <property type="match status" value="1"/>
</dbReference>
<comment type="caution">
    <text evidence="9">The sequence shown here is derived from an EMBL/GenBank/DDBJ whole genome shotgun (WGS) entry which is preliminary data.</text>
</comment>
<proteinExistence type="inferred from homology"/>
<evidence type="ECO:0000256" key="2">
    <source>
        <dbReference type="ARBA" id="ARBA00013059"/>
    </source>
</evidence>
<keyword evidence="3" id="KW-0808">Transferase</keyword>
<dbReference type="CDD" id="cd04891">
    <property type="entry name" value="ACT_AK-LysC-DapG-like_1"/>
    <property type="match status" value="1"/>
</dbReference>
<dbReference type="EMBL" id="QRTC01000003">
    <property type="protein sequence ID" value="RGQ44169.1"/>
    <property type="molecule type" value="Genomic_DNA"/>
</dbReference>
<evidence type="ECO:0000256" key="5">
    <source>
        <dbReference type="ARBA" id="ARBA00022777"/>
    </source>
</evidence>
<dbReference type="EC" id="2.7.2.4" evidence="2"/>
<dbReference type="Proteomes" id="UP000284751">
    <property type="component" value="Unassembled WGS sequence"/>
</dbReference>
<evidence type="ECO:0000256" key="3">
    <source>
        <dbReference type="ARBA" id="ARBA00022679"/>
    </source>
</evidence>
<dbReference type="PANTHER" id="PTHR21499:SF3">
    <property type="entry name" value="ASPARTOKINASE"/>
    <property type="match status" value="1"/>
</dbReference>
<evidence type="ECO:0000256" key="6">
    <source>
        <dbReference type="ARBA" id="ARBA00022840"/>
    </source>
</evidence>
<dbReference type="InterPro" id="IPR054352">
    <property type="entry name" value="ACT_Aspartokinase"/>
</dbReference>
<dbReference type="AlphaFoldDB" id="A0A412B0J4"/>
<keyword evidence="6" id="KW-0067">ATP-binding</keyword>
<dbReference type="PANTHER" id="PTHR21499">
    <property type="entry name" value="ASPARTATE KINASE"/>
    <property type="match status" value="1"/>
</dbReference>
<organism evidence="9 10">
    <name type="scientific">[Clostridium] leptum</name>
    <dbReference type="NCBI Taxonomy" id="1535"/>
    <lineage>
        <taxon>Bacteria</taxon>
        <taxon>Bacillati</taxon>
        <taxon>Bacillota</taxon>
        <taxon>Clostridia</taxon>
        <taxon>Eubacteriales</taxon>
        <taxon>Oscillospiraceae</taxon>
        <taxon>Oscillospiraceae incertae sedis</taxon>
    </lineage>
</organism>
<keyword evidence="5" id="KW-0418">Kinase</keyword>